<reference evidence="1" key="3">
    <citation type="submission" date="2025-08" db="UniProtKB">
        <authorList>
            <consortium name="Ensembl"/>
        </authorList>
    </citation>
    <scope>IDENTIFICATION</scope>
</reference>
<dbReference type="InParanoid" id="H2XP69"/>
<reference evidence="1" key="2">
    <citation type="journal article" date="2008" name="Genome Biol.">
        <title>Improved genome assembly and evidence-based global gene model set for the chordate Ciona intestinalis: new insight into intron and operon populations.</title>
        <authorList>
            <person name="Satou Y."/>
            <person name="Mineta K."/>
            <person name="Ogasawara M."/>
            <person name="Sasakura Y."/>
            <person name="Shoguchi E."/>
            <person name="Ueno K."/>
            <person name="Yamada L."/>
            <person name="Matsumoto J."/>
            <person name="Wasserscheid J."/>
            <person name="Dewar K."/>
            <person name="Wiley G.B."/>
            <person name="Macmil S.L."/>
            <person name="Roe B.A."/>
            <person name="Zeller R.W."/>
            <person name="Hastings K.E."/>
            <person name="Lemaire P."/>
            <person name="Lindquist E."/>
            <person name="Endo T."/>
            <person name="Hotta K."/>
            <person name="Inaba K."/>
        </authorList>
    </citation>
    <scope>NUCLEOTIDE SEQUENCE [LARGE SCALE GENOMIC DNA]</scope>
    <source>
        <strain evidence="1">wild type</strain>
    </source>
</reference>
<reference evidence="2" key="1">
    <citation type="journal article" date="2002" name="Science">
        <title>The draft genome of Ciona intestinalis: insights into chordate and vertebrate origins.</title>
        <authorList>
            <person name="Dehal P."/>
            <person name="Satou Y."/>
            <person name="Campbell R.K."/>
            <person name="Chapman J."/>
            <person name="Degnan B."/>
            <person name="De Tomaso A."/>
            <person name="Davidson B."/>
            <person name="Di Gregorio A."/>
            <person name="Gelpke M."/>
            <person name="Goodstein D.M."/>
            <person name="Harafuji N."/>
            <person name="Hastings K.E."/>
            <person name="Ho I."/>
            <person name="Hotta K."/>
            <person name="Huang W."/>
            <person name="Kawashima T."/>
            <person name="Lemaire P."/>
            <person name="Martinez D."/>
            <person name="Meinertzhagen I.A."/>
            <person name="Necula S."/>
            <person name="Nonaka M."/>
            <person name="Putnam N."/>
            <person name="Rash S."/>
            <person name="Saiga H."/>
            <person name="Satake M."/>
            <person name="Terry A."/>
            <person name="Yamada L."/>
            <person name="Wang H.G."/>
            <person name="Awazu S."/>
            <person name="Azumi K."/>
            <person name="Boore J."/>
            <person name="Branno M."/>
            <person name="Chin-Bow S."/>
            <person name="DeSantis R."/>
            <person name="Doyle S."/>
            <person name="Francino P."/>
            <person name="Keys D.N."/>
            <person name="Haga S."/>
            <person name="Hayashi H."/>
            <person name="Hino K."/>
            <person name="Imai K.S."/>
            <person name="Inaba K."/>
            <person name="Kano S."/>
            <person name="Kobayashi K."/>
            <person name="Kobayashi M."/>
            <person name="Lee B.I."/>
            <person name="Makabe K.W."/>
            <person name="Manohar C."/>
            <person name="Matassi G."/>
            <person name="Medina M."/>
            <person name="Mochizuki Y."/>
            <person name="Mount S."/>
            <person name="Morishita T."/>
            <person name="Miura S."/>
            <person name="Nakayama A."/>
            <person name="Nishizaka S."/>
            <person name="Nomoto H."/>
            <person name="Ohta F."/>
            <person name="Oishi K."/>
            <person name="Rigoutsos I."/>
            <person name="Sano M."/>
            <person name="Sasaki A."/>
            <person name="Sasakura Y."/>
            <person name="Shoguchi E."/>
            <person name="Shin-i T."/>
            <person name="Spagnuolo A."/>
            <person name="Stainier D."/>
            <person name="Suzuki M.M."/>
            <person name="Tassy O."/>
            <person name="Takatori N."/>
            <person name="Tokuoka M."/>
            <person name="Yagi K."/>
            <person name="Yoshizaki F."/>
            <person name="Wada S."/>
            <person name="Zhang C."/>
            <person name="Hyatt P.D."/>
            <person name="Larimer F."/>
            <person name="Detter C."/>
            <person name="Doggett N."/>
            <person name="Glavina T."/>
            <person name="Hawkins T."/>
            <person name="Richardson P."/>
            <person name="Lucas S."/>
            <person name="Kohara Y."/>
            <person name="Levine M."/>
            <person name="Satoh N."/>
            <person name="Rokhsar D.S."/>
        </authorList>
    </citation>
    <scope>NUCLEOTIDE SEQUENCE [LARGE SCALE GENOMIC DNA]</scope>
</reference>
<dbReference type="Proteomes" id="UP000008144">
    <property type="component" value="Chromosome 8"/>
</dbReference>
<dbReference type="Ensembl" id="ENSCINT00000034570.1">
    <property type="protein sequence ID" value="ENSCINP00000031452.1"/>
    <property type="gene ID" value="ENSCING00000021609.1"/>
</dbReference>
<keyword evidence="2" id="KW-1185">Reference proteome</keyword>
<organism evidence="1 2">
    <name type="scientific">Ciona intestinalis</name>
    <name type="common">Transparent sea squirt</name>
    <name type="synonym">Ascidia intestinalis</name>
    <dbReference type="NCBI Taxonomy" id="7719"/>
    <lineage>
        <taxon>Eukaryota</taxon>
        <taxon>Metazoa</taxon>
        <taxon>Chordata</taxon>
        <taxon>Tunicata</taxon>
        <taxon>Ascidiacea</taxon>
        <taxon>Phlebobranchia</taxon>
        <taxon>Cionidae</taxon>
        <taxon>Ciona</taxon>
    </lineage>
</organism>
<protein>
    <recommendedName>
        <fullName evidence="3">SMP-30/Gluconolactonase/LRE-like region domain-containing protein</fullName>
    </recommendedName>
</protein>
<evidence type="ECO:0000313" key="1">
    <source>
        <dbReference type="Ensembl" id="ENSCINP00000031452.1"/>
    </source>
</evidence>
<evidence type="ECO:0008006" key="3">
    <source>
        <dbReference type="Google" id="ProtNLM"/>
    </source>
</evidence>
<dbReference type="Gene3D" id="2.120.10.30">
    <property type="entry name" value="TolB, C-terminal domain"/>
    <property type="match status" value="1"/>
</dbReference>
<dbReference type="InterPro" id="IPR050778">
    <property type="entry name" value="Cueball_EGF_LRP_Nidogen"/>
</dbReference>
<dbReference type="OMA" id="WELHVDA"/>
<accession>H2XP69</accession>
<dbReference type="HOGENOM" id="CLU_008163_5_2_1"/>
<sequence>MEIFMDNVNAYSIAIDPVSRNLYFADAVTDSIVVMSLDIANVSKVLQVHDMNRVWELHVDAKLGKIFWSDWGQQLAGTTNYLGLIESVNLDGSGRSVLVNLTTEPHGLTTDTEGQVLYWSEASTGKVGWYNLITKKSGSVSLGFKKPNLMLGIEYYAGYVYVTDTNQNSLHKIPTVD</sequence>
<evidence type="ECO:0000313" key="2">
    <source>
        <dbReference type="Proteomes" id="UP000008144"/>
    </source>
</evidence>
<dbReference type="SMART" id="SM00135">
    <property type="entry name" value="LY"/>
    <property type="match status" value="2"/>
</dbReference>
<dbReference type="PANTHER" id="PTHR46513">
    <property type="entry name" value="VITELLOGENIN RECEPTOR-LIKE PROTEIN-RELATED-RELATED"/>
    <property type="match status" value="1"/>
</dbReference>
<dbReference type="InterPro" id="IPR011042">
    <property type="entry name" value="6-blade_b-propeller_TolB-like"/>
</dbReference>
<dbReference type="AlphaFoldDB" id="H2XP69"/>
<reference evidence="1" key="4">
    <citation type="submission" date="2025-09" db="UniProtKB">
        <authorList>
            <consortium name="Ensembl"/>
        </authorList>
    </citation>
    <scope>IDENTIFICATION</scope>
</reference>
<dbReference type="InterPro" id="IPR000033">
    <property type="entry name" value="LDLR_classB_rpt"/>
</dbReference>
<dbReference type="STRING" id="7719.ENSCINP00000031452"/>
<dbReference type="PANTHER" id="PTHR46513:SF13">
    <property type="entry name" value="EGF-LIKE DOMAIN-CONTAINING PROTEIN"/>
    <property type="match status" value="1"/>
</dbReference>
<dbReference type="SUPFAM" id="SSF63825">
    <property type="entry name" value="YWTD domain"/>
    <property type="match status" value="1"/>
</dbReference>
<name>H2XP69_CIOIN</name>
<proteinExistence type="predicted"/>
<dbReference type="EMBL" id="EAAA01002764">
    <property type="status" value="NOT_ANNOTATED_CDS"/>
    <property type="molecule type" value="Genomic_DNA"/>
</dbReference>